<name>F1T5C0_9ACTN</name>
<dbReference type="OrthoDB" id="9802795at2"/>
<comment type="subcellular location">
    <subcellularLocation>
        <location evidence="5 6">Cytoplasm</location>
    </subcellularLocation>
</comment>
<dbReference type="EMBL" id="ACGK02000001">
    <property type="protein sequence ID" value="EGF23851.1"/>
    <property type="molecule type" value="Genomic_DNA"/>
</dbReference>
<dbReference type="GO" id="GO:0009318">
    <property type="term" value="C:exodeoxyribonuclease VII complex"/>
    <property type="evidence" value="ECO:0007669"/>
    <property type="project" value="UniProtKB-UniRule"/>
</dbReference>
<evidence type="ECO:0000256" key="1">
    <source>
        <dbReference type="ARBA" id="ARBA00022490"/>
    </source>
</evidence>
<comment type="similarity">
    <text evidence="5 6">Belongs to the XseA family.</text>
</comment>
<dbReference type="PANTHER" id="PTHR30008">
    <property type="entry name" value="EXODEOXYRIBONUCLEASE 7 LARGE SUBUNIT"/>
    <property type="match status" value="1"/>
</dbReference>
<feature type="domain" description="OB-fold nucleic acid binding" evidence="8">
    <location>
        <begin position="17"/>
        <end position="99"/>
    </location>
</feature>
<dbReference type="InterPro" id="IPR003753">
    <property type="entry name" value="Exonuc_VII_L"/>
</dbReference>
<keyword evidence="1 5" id="KW-0963">Cytoplasm</keyword>
<accession>F1T5C0</accession>
<proteinExistence type="inferred from homology"/>
<dbReference type="GO" id="GO:0006308">
    <property type="term" value="P:DNA catabolic process"/>
    <property type="evidence" value="ECO:0007669"/>
    <property type="project" value="UniProtKB-UniRule"/>
</dbReference>
<evidence type="ECO:0000259" key="7">
    <source>
        <dbReference type="Pfam" id="PF02601"/>
    </source>
</evidence>
<dbReference type="RefSeq" id="WP_006302980.1">
    <property type="nucleotide sequence ID" value="NZ_ACGK02000001.1"/>
</dbReference>
<dbReference type="Proteomes" id="UP000005947">
    <property type="component" value="Unassembled WGS sequence"/>
</dbReference>
<dbReference type="EC" id="3.1.11.6" evidence="5"/>
<evidence type="ECO:0000313" key="9">
    <source>
        <dbReference type="EMBL" id="EGF23851.1"/>
    </source>
</evidence>
<reference evidence="9 10" key="1">
    <citation type="submission" date="2011-02" db="EMBL/GenBank/DDBJ databases">
        <authorList>
            <person name="Muzny D."/>
            <person name="Qin X."/>
            <person name="Buhay C."/>
            <person name="Dugan-Rocha S."/>
            <person name="Ding Y."/>
            <person name="Chen G."/>
            <person name="Hawes A."/>
            <person name="Holder M."/>
            <person name="Jhangiani S."/>
            <person name="Johnson A."/>
            <person name="Khan Z."/>
            <person name="Li Z."/>
            <person name="Liu W."/>
            <person name="Liu X."/>
            <person name="Perez L."/>
            <person name="Shen H."/>
            <person name="Wang Q."/>
            <person name="Watt J."/>
            <person name="Xi L."/>
            <person name="Xin Y."/>
            <person name="Zhou J."/>
            <person name="Deng J."/>
            <person name="Jiang H."/>
            <person name="Liu Y."/>
            <person name="Qu J."/>
            <person name="Song X.-Z."/>
            <person name="Zhang L."/>
            <person name="Villasana D."/>
            <person name="Johnson A."/>
            <person name="Liu J."/>
            <person name="Liyanage D."/>
            <person name="Lorensuhewa L."/>
            <person name="Robinson T."/>
            <person name="Song A."/>
            <person name="Song B.-B."/>
            <person name="Dinh H."/>
            <person name="Thornton R."/>
            <person name="Coyle M."/>
            <person name="Francisco L."/>
            <person name="Jackson L."/>
            <person name="Javaid M."/>
            <person name="Korchina V."/>
            <person name="Kovar C."/>
            <person name="Mata R."/>
            <person name="Mathew T."/>
            <person name="Ngo R."/>
            <person name="Nguyen L."/>
            <person name="Nguyen N."/>
            <person name="Okwuonu G."/>
            <person name="Ongeri F."/>
            <person name="Pham C."/>
            <person name="Simmons D."/>
            <person name="Wilczek-Boney K."/>
            <person name="Hale W."/>
            <person name="Jakkamsetti A."/>
            <person name="Pham P."/>
            <person name="Ruth R."/>
            <person name="San Lucas F."/>
            <person name="Warren J."/>
            <person name="Zhang J."/>
            <person name="Zhao Z."/>
            <person name="Zhou C."/>
            <person name="Zhu D."/>
            <person name="Lee S."/>
            <person name="Bess C."/>
            <person name="Blankenburg K."/>
            <person name="Forbes L."/>
            <person name="Fu Q."/>
            <person name="Gubbala S."/>
            <person name="Hirani K."/>
            <person name="Jayaseelan J.C."/>
            <person name="Lara F."/>
            <person name="Munidasa M."/>
            <person name="Palculict T."/>
            <person name="Patil S."/>
            <person name="Pu L.-L."/>
            <person name="Saada N."/>
            <person name="Tang L."/>
            <person name="Weissenberger G."/>
            <person name="Zhu Y."/>
            <person name="Hemphill L."/>
            <person name="Shang Y."/>
            <person name="Youmans B."/>
            <person name="Ayvaz T."/>
            <person name="Ross M."/>
            <person name="Santibanez J."/>
            <person name="Aqrawi P."/>
            <person name="Gross S."/>
            <person name="Joshi V."/>
            <person name="Fowler G."/>
            <person name="Nazareth L."/>
            <person name="Reid J."/>
            <person name="Worley K."/>
            <person name="Petrosino J."/>
            <person name="Highlander S."/>
            <person name="Gibbs R."/>
        </authorList>
    </citation>
    <scope>NUCLEOTIDE SEQUENCE [LARGE SCALE GENOMIC DNA]</scope>
    <source>
        <strain evidence="9 10">DSM 15829</strain>
    </source>
</reference>
<dbReference type="GO" id="GO:0005737">
    <property type="term" value="C:cytoplasm"/>
    <property type="evidence" value="ECO:0007669"/>
    <property type="project" value="UniProtKB-SubCell"/>
</dbReference>
<comment type="caution">
    <text evidence="9">The sequence shown here is derived from an EMBL/GenBank/DDBJ whole genome shotgun (WGS) entry which is preliminary data.</text>
</comment>
<dbReference type="Pfam" id="PF13742">
    <property type="entry name" value="tRNA_anti_2"/>
    <property type="match status" value="1"/>
</dbReference>
<gene>
    <name evidence="5 9" type="primary">xseA</name>
    <name evidence="9" type="ORF">HMPREF0091_10798</name>
</gene>
<dbReference type="Pfam" id="PF02601">
    <property type="entry name" value="Exonuc_VII_L"/>
    <property type="match status" value="1"/>
</dbReference>
<dbReference type="GeneID" id="93210400"/>
<dbReference type="CDD" id="cd04489">
    <property type="entry name" value="ExoVII_LU_OBF"/>
    <property type="match status" value="1"/>
</dbReference>
<evidence type="ECO:0000256" key="2">
    <source>
        <dbReference type="ARBA" id="ARBA00022722"/>
    </source>
</evidence>
<dbReference type="InterPro" id="IPR025824">
    <property type="entry name" value="OB-fold_nuc-bd_dom"/>
</dbReference>
<dbReference type="HAMAP" id="MF_00378">
    <property type="entry name" value="Exonuc_7_L"/>
    <property type="match status" value="1"/>
</dbReference>
<comment type="subunit">
    <text evidence="5">Heterooligomer composed of large and small subunits.</text>
</comment>
<keyword evidence="2 5" id="KW-0540">Nuclease</keyword>
<organism evidence="9 10">
    <name type="scientific">Fannyhessea vaginae DSM 15829</name>
    <dbReference type="NCBI Taxonomy" id="525256"/>
    <lineage>
        <taxon>Bacteria</taxon>
        <taxon>Bacillati</taxon>
        <taxon>Actinomycetota</taxon>
        <taxon>Coriobacteriia</taxon>
        <taxon>Coriobacteriales</taxon>
        <taxon>Atopobiaceae</taxon>
        <taxon>Fannyhessea</taxon>
    </lineage>
</organism>
<evidence type="ECO:0000256" key="4">
    <source>
        <dbReference type="ARBA" id="ARBA00022839"/>
    </source>
</evidence>
<comment type="function">
    <text evidence="5">Bidirectionally degrades single-stranded DNA into large acid-insoluble oligonucleotides, which are then degraded further into small acid-soluble oligonucleotides.</text>
</comment>
<feature type="domain" description="Exonuclease VII large subunit C-terminal" evidence="7">
    <location>
        <begin position="124"/>
        <end position="436"/>
    </location>
</feature>
<evidence type="ECO:0000313" key="10">
    <source>
        <dbReference type="Proteomes" id="UP000005947"/>
    </source>
</evidence>
<comment type="catalytic activity">
    <reaction evidence="5 6">
        <text>Exonucleolytic cleavage in either 5'- to 3'- or 3'- to 5'-direction to yield nucleoside 5'-phosphates.</text>
        <dbReference type="EC" id="3.1.11.6"/>
    </reaction>
</comment>
<evidence type="ECO:0000256" key="5">
    <source>
        <dbReference type="HAMAP-Rule" id="MF_00378"/>
    </source>
</evidence>
<keyword evidence="4 5" id="KW-0269">Exonuclease</keyword>
<dbReference type="eggNOG" id="COG1570">
    <property type="taxonomic scope" value="Bacteria"/>
</dbReference>
<evidence type="ECO:0000259" key="8">
    <source>
        <dbReference type="Pfam" id="PF13742"/>
    </source>
</evidence>
<evidence type="ECO:0000256" key="3">
    <source>
        <dbReference type="ARBA" id="ARBA00022801"/>
    </source>
</evidence>
<dbReference type="AlphaFoldDB" id="F1T5C0"/>
<protein>
    <recommendedName>
        <fullName evidence="5">Exodeoxyribonuclease 7 large subunit</fullName>
        <ecNumber evidence="5">3.1.11.6</ecNumber>
    </recommendedName>
    <alternativeName>
        <fullName evidence="5">Exodeoxyribonuclease VII large subunit</fullName>
        <shortName evidence="5">Exonuclease VII large subunit</shortName>
    </alternativeName>
</protein>
<dbReference type="InterPro" id="IPR020579">
    <property type="entry name" value="Exonuc_VII_lsu_C"/>
</dbReference>
<keyword evidence="3 5" id="KW-0378">Hydrolase</keyword>
<dbReference type="GO" id="GO:0003676">
    <property type="term" value="F:nucleic acid binding"/>
    <property type="evidence" value="ECO:0007669"/>
    <property type="project" value="InterPro"/>
</dbReference>
<dbReference type="NCBIfam" id="TIGR00237">
    <property type="entry name" value="xseA"/>
    <property type="match status" value="1"/>
</dbReference>
<keyword evidence="10" id="KW-1185">Reference proteome</keyword>
<evidence type="ECO:0000256" key="6">
    <source>
        <dbReference type="RuleBase" id="RU004355"/>
    </source>
</evidence>
<dbReference type="GO" id="GO:0008855">
    <property type="term" value="F:exodeoxyribonuclease VII activity"/>
    <property type="evidence" value="ECO:0007669"/>
    <property type="project" value="UniProtKB-UniRule"/>
</dbReference>
<sequence>MENAKPISVCDAVAQAQSCVKTMPSLCVNGEVSGYRGPNARSGHCYFQLKDAQSSMDVIMWRSTFNACNFQMKDGLQLEVRGSFNIYGASGKLSFVITSAHVAGEGLLRLQVAQLAKKLEAEGLMSDARKRSIPRFCSRIVVCTSLSGSVIEDVKRTLARRNPLVEIQAVGCSVQGAQAPATICRALAIAAQAKPDAILLVRGGGSFEDLMCFNDESVARAVAASPIPVITGIGHEPDTSICDLVSDRRTSTPTAAAESVAPAFDEVQGQIWERQRRLAQAMSAILKAQRANIESLSQSANRVIHSKLAETKVYLDHISSRKCLTSPDAFISEKQTSLELTAERLFAAMPRDISRFRERTTPLFMRFNKAGESFLQPYKHALSLYAQALDTLSPLKSLARGYSIVQADDGHVVSSALDVNVGDRIAIMLGTGSVHASVSDICTTNKLSKS</sequence>
<dbReference type="PANTHER" id="PTHR30008:SF0">
    <property type="entry name" value="EXODEOXYRIBONUCLEASE 7 LARGE SUBUNIT"/>
    <property type="match status" value="1"/>
</dbReference>